<dbReference type="EMBL" id="NWTC01000022">
    <property type="protein sequence ID" value="PDT45350.1"/>
    <property type="molecule type" value="Genomic_DNA"/>
</dbReference>
<accession>A0A2A6LST0</accession>
<protein>
    <submittedName>
        <fullName evidence="2">Capsid protein</fullName>
    </submittedName>
</protein>
<feature type="domain" description="Capsid Gp10A/Gp10B-like" evidence="1">
    <location>
        <begin position="57"/>
        <end position="308"/>
    </location>
</feature>
<evidence type="ECO:0000313" key="3">
    <source>
        <dbReference type="Proteomes" id="UP000220353"/>
    </source>
</evidence>
<proteinExistence type="predicted"/>
<evidence type="ECO:0000259" key="1">
    <source>
        <dbReference type="Pfam" id="PF21703"/>
    </source>
</evidence>
<dbReference type="Pfam" id="PF21703">
    <property type="entry name" value="Gp10A-like"/>
    <property type="match status" value="1"/>
</dbReference>
<comment type="caution">
    <text evidence="2">The sequence shown here is derived from an EMBL/GenBank/DDBJ whole genome shotgun (WGS) entry which is preliminary data.</text>
</comment>
<name>A0A2A6LST0_RHIFR</name>
<organism evidence="2 3">
    <name type="scientific">Rhizobium fredii</name>
    <name type="common">Sinorhizobium fredii</name>
    <dbReference type="NCBI Taxonomy" id="380"/>
    <lineage>
        <taxon>Bacteria</taxon>
        <taxon>Pseudomonadati</taxon>
        <taxon>Pseudomonadota</taxon>
        <taxon>Alphaproteobacteria</taxon>
        <taxon>Hyphomicrobiales</taxon>
        <taxon>Rhizobiaceae</taxon>
        <taxon>Sinorhizobium/Ensifer group</taxon>
        <taxon>Sinorhizobium</taxon>
    </lineage>
</organism>
<dbReference type="InterPro" id="IPR049301">
    <property type="entry name" value="Capsid_Gp10A/Gp10B-like_dom"/>
</dbReference>
<sequence length="310" mass="32875">MADAIVSRLGQANGAGDVKANFVKVATGEVITAFARTTEFADKHMVRNIKEGKSASFPATGRTTGARYHTPGAQVLGTVFKANERVITIDDLLLTDAFVANIDEAMNHFEVRGEITKQMGEELAQAYDANVARVGVLAARGSAVVDGLPGGSALTNAAFLTDSDVMAAAFFTAAATFDEKFVPASERYGYVKPVQYYALAQNTKVINKDWDGKGSYSDGKVVKIADIPLVKTANLPNGQNIATGPAAYQGNFTNTAALIMHKAAVGTVKLLDLAMETEYMVSRQGTLMVAKYAVGHGILRPECAIELKTA</sequence>
<dbReference type="AlphaFoldDB" id="A0A2A6LST0"/>
<reference evidence="2 3" key="1">
    <citation type="submission" date="2017-09" db="EMBL/GenBank/DDBJ databases">
        <title>Comparative genomics of rhizobia isolated from Phaseolus vulgaris in China.</title>
        <authorList>
            <person name="Tong W."/>
        </authorList>
    </citation>
    <scope>NUCLEOTIDE SEQUENCE [LARGE SCALE GENOMIC DNA]</scope>
    <source>
        <strain evidence="2 3">PCH1</strain>
    </source>
</reference>
<gene>
    <name evidence="2" type="ORF">CO661_24105</name>
</gene>
<dbReference type="RefSeq" id="WP_097587404.1">
    <property type="nucleotide sequence ID" value="NZ_NWTC01000022.1"/>
</dbReference>
<evidence type="ECO:0000313" key="2">
    <source>
        <dbReference type="EMBL" id="PDT45350.1"/>
    </source>
</evidence>
<dbReference type="Proteomes" id="UP000220353">
    <property type="component" value="Unassembled WGS sequence"/>
</dbReference>